<gene>
    <name evidence="1" type="ORF">GA0070609_2337</name>
</gene>
<dbReference type="AlphaFoldDB" id="A0A1C5HVX9"/>
<protein>
    <submittedName>
        <fullName evidence="1">Uncharacterized protein</fullName>
    </submittedName>
</protein>
<name>A0A1C5HVX9_9ACTN</name>
<reference evidence="1 2" key="1">
    <citation type="submission" date="2016-06" db="EMBL/GenBank/DDBJ databases">
        <authorList>
            <person name="Kjaerup R.B."/>
            <person name="Dalgaard T.S."/>
            <person name="Juul-Madsen H.R."/>
        </authorList>
    </citation>
    <scope>NUCLEOTIDE SEQUENCE [LARGE SCALE GENOMIC DNA]</scope>
    <source>
        <strain evidence="1 2">DSM 43904</strain>
    </source>
</reference>
<proteinExistence type="predicted"/>
<sequence length="388" mass="43033">MYYNFGGLTMFGPRRPPRTAVVSEDLRQALLYGHGVALYDPIIGISDGGAPNQRSVVLRGALEFWHQFGALVEADVVRLEPPNYREFPSVHDAEEKCLDIICQSPDGRRALLELFDELQESFLGRPVDWVGRPNQPERANRKRAQRFREHLHYVELSTHDMFHAVSLDLPRFLFSQLMPATDVWLPSAQHLGYYLLLAQHGLGHVDADLEFMLLQSLATVHLPALNDLPVREVVSLRRDSEVLEAWRQSLREALAELKVMTEGGMTDTATQRQLRNHMAGVASQTTSELRKARSAPFSGAARSMTFGVMGGATGAAFDGLRGLLVGTAAAAVSNAAQATSTIFSERAKRGALKARTQHALLFEEAQPGETTEQRRNRVLARRLGRASS</sequence>
<organism evidence="1 2">
    <name type="scientific">Micromonospora echinaurantiaca</name>
    <dbReference type="NCBI Taxonomy" id="47857"/>
    <lineage>
        <taxon>Bacteria</taxon>
        <taxon>Bacillati</taxon>
        <taxon>Actinomycetota</taxon>
        <taxon>Actinomycetes</taxon>
        <taxon>Micromonosporales</taxon>
        <taxon>Micromonosporaceae</taxon>
        <taxon>Micromonospora</taxon>
    </lineage>
</organism>
<keyword evidence="2" id="KW-1185">Reference proteome</keyword>
<dbReference type="Proteomes" id="UP000198217">
    <property type="component" value="Chromosome I"/>
</dbReference>
<evidence type="ECO:0000313" key="1">
    <source>
        <dbReference type="EMBL" id="SCG50170.1"/>
    </source>
</evidence>
<accession>A0A1C5HVX9</accession>
<dbReference type="EMBL" id="LT607750">
    <property type="protein sequence ID" value="SCG50170.1"/>
    <property type="molecule type" value="Genomic_DNA"/>
</dbReference>
<evidence type="ECO:0000313" key="2">
    <source>
        <dbReference type="Proteomes" id="UP000198217"/>
    </source>
</evidence>